<sequence>MYGNSGLCSFMKRHRKKAV</sequence>
<proteinExistence type="predicted"/>
<dbReference type="AlphaFoldDB" id="A0A0E9VMS8"/>
<name>A0A0E9VMS8_ANGAN</name>
<protein>
    <submittedName>
        <fullName evidence="1">Uncharacterized protein</fullName>
    </submittedName>
</protein>
<reference evidence="1" key="2">
    <citation type="journal article" date="2015" name="Fish Shellfish Immunol.">
        <title>Early steps in the European eel (Anguilla anguilla)-Vibrio vulnificus interaction in the gills: Role of the RtxA13 toxin.</title>
        <authorList>
            <person name="Callol A."/>
            <person name="Pajuelo D."/>
            <person name="Ebbesson L."/>
            <person name="Teles M."/>
            <person name="MacKenzie S."/>
            <person name="Amaro C."/>
        </authorList>
    </citation>
    <scope>NUCLEOTIDE SEQUENCE</scope>
</reference>
<reference evidence="1" key="1">
    <citation type="submission" date="2014-11" db="EMBL/GenBank/DDBJ databases">
        <authorList>
            <person name="Amaro Gonzalez C."/>
        </authorList>
    </citation>
    <scope>NUCLEOTIDE SEQUENCE</scope>
</reference>
<organism evidence="1">
    <name type="scientific">Anguilla anguilla</name>
    <name type="common">European freshwater eel</name>
    <name type="synonym">Muraena anguilla</name>
    <dbReference type="NCBI Taxonomy" id="7936"/>
    <lineage>
        <taxon>Eukaryota</taxon>
        <taxon>Metazoa</taxon>
        <taxon>Chordata</taxon>
        <taxon>Craniata</taxon>
        <taxon>Vertebrata</taxon>
        <taxon>Euteleostomi</taxon>
        <taxon>Actinopterygii</taxon>
        <taxon>Neopterygii</taxon>
        <taxon>Teleostei</taxon>
        <taxon>Anguilliformes</taxon>
        <taxon>Anguillidae</taxon>
        <taxon>Anguilla</taxon>
    </lineage>
</organism>
<dbReference type="EMBL" id="GBXM01030029">
    <property type="protein sequence ID" value="JAH78548.1"/>
    <property type="molecule type" value="Transcribed_RNA"/>
</dbReference>
<evidence type="ECO:0000313" key="1">
    <source>
        <dbReference type="EMBL" id="JAH78548.1"/>
    </source>
</evidence>
<accession>A0A0E9VMS8</accession>